<dbReference type="SUPFAM" id="SSF53720">
    <property type="entry name" value="ALDH-like"/>
    <property type="match status" value="1"/>
</dbReference>
<sequence length="518" mass="54373">MIKLESYLSGTWQTGQGDPQVLVDPATEMPLAECASDGIDRGAAVAYAREVGGPALRAMTFAERAAALKALSGAIHEHREALIELSIQNAGSTRGDAKFDLDGATGTLAAYASFGKRLGDRPFLTDGEGQQLGRTPRFWGEHVLVPRPGVAVHINAFNFPGWGMAEKMACSLLAGMPVIEKPGTPTALIAYRIAQIVVESGVLPEGAFQFLAGSAGDLLDHLGPMDVVAFTGGSKTAALIRGHENLVRHNVRVNIEADSLNSSVLGPDVDTDSELYGEFLANVMLDMTQKAGQKCTAVRRILVPKDMVESVVADLTADLERQKQGSPGDKDTRVGTLTSSGQLRDVRAGIESLAENGHVRCGGADSVGDAGYGIRPTLIEAIDADADTFHELEVFGPVASVLPYTGEASEAVRLVNRGGGGLVAAVYSDDADWTTEVTLGIAPWHGRVWIGSSRVKGQSTPPGLVLPQSVHGGPGRAGGGEELGALRGLSLYMQRTAVQGFQGLVQKRFGAPTADSED</sequence>
<dbReference type="RefSeq" id="WP_145064423.1">
    <property type="nucleotide sequence ID" value="NZ_CP036287.1"/>
</dbReference>
<evidence type="ECO:0000256" key="1">
    <source>
        <dbReference type="ARBA" id="ARBA00023002"/>
    </source>
</evidence>
<dbReference type="InterPro" id="IPR015590">
    <property type="entry name" value="Aldehyde_DH_dom"/>
</dbReference>
<dbReference type="EMBL" id="CP036287">
    <property type="protein sequence ID" value="QDU66602.1"/>
    <property type="molecule type" value="Genomic_DNA"/>
</dbReference>
<evidence type="ECO:0000313" key="3">
    <source>
        <dbReference type="EMBL" id="QDU66602.1"/>
    </source>
</evidence>
<keyword evidence="4" id="KW-1185">Reference proteome</keyword>
<dbReference type="AlphaFoldDB" id="A0A518BI01"/>
<reference evidence="3 4" key="1">
    <citation type="submission" date="2019-02" db="EMBL/GenBank/DDBJ databases">
        <title>Deep-cultivation of Planctomycetes and their phenomic and genomic characterization uncovers novel biology.</title>
        <authorList>
            <person name="Wiegand S."/>
            <person name="Jogler M."/>
            <person name="Boedeker C."/>
            <person name="Pinto D."/>
            <person name="Vollmers J."/>
            <person name="Rivas-Marin E."/>
            <person name="Kohn T."/>
            <person name="Peeters S.H."/>
            <person name="Heuer A."/>
            <person name="Rast P."/>
            <person name="Oberbeckmann S."/>
            <person name="Bunk B."/>
            <person name="Jeske O."/>
            <person name="Meyerdierks A."/>
            <person name="Storesund J.E."/>
            <person name="Kallscheuer N."/>
            <person name="Luecker S."/>
            <person name="Lage O.M."/>
            <person name="Pohl T."/>
            <person name="Merkel B.J."/>
            <person name="Hornburger P."/>
            <person name="Mueller R.-W."/>
            <person name="Bruemmer F."/>
            <person name="Labrenz M."/>
            <person name="Spormann A.M."/>
            <person name="Op den Camp H."/>
            <person name="Overmann J."/>
            <person name="Amann R."/>
            <person name="Jetten M.S.M."/>
            <person name="Mascher T."/>
            <person name="Medema M.H."/>
            <person name="Devos D.P."/>
            <person name="Kaster A.-K."/>
            <person name="Ovreas L."/>
            <person name="Rohde M."/>
            <person name="Galperin M.Y."/>
            <person name="Jogler C."/>
        </authorList>
    </citation>
    <scope>NUCLEOTIDE SEQUENCE [LARGE SCALE GENOMIC DNA]</scope>
    <source>
        <strain evidence="3 4">Pla133</strain>
    </source>
</reference>
<gene>
    <name evidence="3" type="primary">boxD</name>
    <name evidence="3" type="ORF">Pla133_16780</name>
</gene>
<organism evidence="3 4">
    <name type="scientific">Engelhardtia mirabilis</name>
    <dbReference type="NCBI Taxonomy" id="2528011"/>
    <lineage>
        <taxon>Bacteria</taxon>
        <taxon>Pseudomonadati</taxon>
        <taxon>Planctomycetota</taxon>
        <taxon>Planctomycetia</taxon>
        <taxon>Planctomycetia incertae sedis</taxon>
        <taxon>Engelhardtia</taxon>
    </lineage>
</organism>
<keyword evidence="1 3" id="KW-0560">Oxidoreductase</keyword>
<proteinExistence type="predicted"/>
<dbReference type="KEGG" id="pbap:Pla133_16780"/>
<dbReference type="GO" id="GO:0016620">
    <property type="term" value="F:oxidoreductase activity, acting on the aldehyde or oxo group of donors, NAD or NADP as acceptor"/>
    <property type="evidence" value="ECO:0007669"/>
    <property type="project" value="InterPro"/>
</dbReference>
<dbReference type="NCBIfam" id="NF008868">
    <property type="entry name" value="PRK11903.1"/>
    <property type="match status" value="1"/>
</dbReference>
<dbReference type="EC" id="1.2.1.77" evidence="3"/>
<dbReference type="Gene3D" id="3.40.605.10">
    <property type="entry name" value="Aldehyde Dehydrogenase, Chain A, domain 1"/>
    <property type="match status" value="1"/>
</dbReference>
<dbReference type="InterPro" id="IPR016163">
    <property type="entry name" value="Ald_DH_C"/>
</dbReference>
<dbReference type="PANTHER" id="PTHR43111:SF1">
    <property type="entry name" value="ALDEHYDE DEHYDROGENASE B-RELATED"/>
    <property type="match status" value="1"/>
</dbReference>
<protein>
    <submittedName>
        <fullName evidence="3">3,4-dehydroadipyl-CoA semialdehyde dehydrogenase</fullName>
        <ecNumber evidence="3">1.2.1.77</ecNumber>
    </submittedName>
</protein>
<dbReference type="PANTHER" id="PTHR43111">
    <property type="entry name" value="ALDEHYDE DEHYDROGENASE B-RELATED"/>
    <property type="match status" value="1"/>
</dbReference>
<dbReference type="InterPro" id="IPR016161">
    <property type="entry name" value="Ald_DH/histidinol_DH"/>
</dbReference>
<accession>A0A518BI01</accession>
<dbReference type="Proteomes" id="UP000316921">
    <property type="component" value="Chromosome"/>
</dbReference>
<name>A0A518BI01_9BACT</name>
<evidence type="ECO:0000259" key="2">
    <source>
        <dbReference type="Pfam" id="PF00171"/>
    </source>
</evidence>
<dbReference type="Gene3D" id="3.40.309.10">
    <property type="entry name" value="Aldehyde Dehydrogenase, Chain A, domain 2"/>
    <property type="match status" value="1"/>
</dbReference>
<dbReference type="Pfam" id="PF00171">
    <property type="entry name" value="Aldedh"/>
    <property type="match status" value="1"/>
</dbReference>
<dbReference type="InterPro" id="IPR016162">
    <property type="entry name" value="Ald_DH_N"/>
</dbReference>
<feature type="domain" description="Aldehyde dehydrogenase" evidence="2">
    <location>
        <begin position="12"/>
        <end position="460"/>
    </location>
</feature>
<evidence type="ECO:0000313" key="4">
    <source>
        <dbReference type="Proteomes" id="UP000316921"/>
    </source>
</evidence>